<feature type="domain" description="YdhG-like" evidence="1">
    <location>
        <begin position="22"/>
        <end position="110"/>
    </location>
</feature>
<proteinExistence type="predicted"/>
<dbReference type="RefSeq" id="WP_379764348.1">
    <property type="nucleotide sequence ID" value="NZ_JBHSCL010000004.1"/>
</dbReference>
<evidence type="ECO:0000313" key="2">
    <source>
        <dbReference type="EMBL" id="MFC4220619.1"/>
    </source>
</evidence>
<dbReference type="Proteomes" id="UP001595841">
    <property type="component" value="Unassembled WGS sequence"/>
</dbReference>
<protein>
    <submittedName>
        <fullName evidence="2">Iron chaperone</fullName>
    </submittedName>
</protein>
<comment type="caution">
    <text evidence="2">The sequence shown here is derived from an EMBL/GenBank/DDBJ whole genome shotgun (WGS) entry which is preliminary data.</text>
</comment>
<gene>
    <name evidence="2" type="ORF">ACFOWS_10765</name>
</gene>
<dbReference type="SUPFAM" id="SSF159888">
    <property type="entry name" value="YdhG-like"/>
    <property type="match status" value="1"/>
</dbReference>
<dbReference type="InterPro" id="IPR014922">
    <property type="entry name" value="YdhG-like"/>
</dbReference>
<evidence type="ECO:0000259" key="1">
    <source>
        <dbReference type="Pfam" id="PF08818"/>
    </source>
</evidence>
<dbReference type="EMBL" id="JBHSCL010000004">
    <property type="protein sequence ID" value="MFC4220619.1"/>
    <property type="molecule type" value="Genomic_DNA"/>
</dbReference>
<reference evidence="3" key="1">
    <citation type="journal article" date="2019" name="Int. J. Syst. Evol. Microbiol.">
        <title>The Global Catalogue of Microorganisms (GCM) 10K type strain sequencing project: providing services to taxonomists for standard genome sequencing and annotation.</title>
        <authorList>
            <consortium name="The Broad Institute Genomics Platform"/>
            <consortium name="The Broad Institute Genome Sequencing Center for Infectious Disease"/>
            <person name="Wu L."/>
            <person name="Ma J."/>
        </authorList>
    </citation>
    <scope>NUCLEOTIDE SEQUENCE [LARGE SCALE GENOMIC DNA]</scope>
    <source>
        <strain evidence="3">CGMCC 1.15774</strain>
    </source>
</reference>
<dbReference type="Pfam" id="PF08818">
    <property type="entry name" value="DUF1801"/>
    <property type="match status" value="1"/>
</dbReference>
<accession>A0ABV8PK88</accession>
<organism evidence="2 3">
    <name type="scientific">Flagellimonas marina</name>
    <dbReference type="NCBI Taxonomy" id="1775168"/>
    <lineage>
        <taxon>Bacteria</taxon>
        <taxon>Pseudomonadati</taxon>
        <taxon>Bacteroidota</taxon>
        <taxon>Flavobacteriia</taxon>
        <taxon>Flavobacteriales</taxon>
        <taxon>Flavobacteriaceae</taxon>
        <taxon>Flagellimonas</taxon>
    </lineage>
</organism>
<keyword evidence="3" id="KW-1185">Reference proteome</keyword>
<name>A0ABV8PK88_9FLAO</name>
<dbReference type="Gene3D" id="3.90.1150.200">
    <property type="match status" value="1"/>
</dbReference>
<sequence length="121" mass="14112">MDKKKFKTVDAYFQSVPKHALERMEIIRKTLKEVAPLAEEVISYNMPALRYHGILMYYAAYEKHIGFYAVPSTHKNFSKELSSYKTGKGSVQFPHDQDFPLELIKRMAAFRYQEKLDEVSG</sequence>
<evidence type="ECO:0000313" key="3">
    <source>
        <dbReference type="Proteomes" id="UP001595841"/>
    </source>
</evidence>